<feature type="compositionally biased region" description="Acidic residues" evidence="1">
    <location>
        <begin position="33"/>
        <end position="47"/>
    </location>
</feature>
<dbReference type="EMBL" id="CACSHJ010000095">
    <property type="protein sequence ID" value="CAA0394314.1"/>
    <property type="molecule type" value="Genomic_DNA"/>
</dbReference>
<evidence type="ECO:0000313" key="2">
    <source>
        <dbReference type="EMBL" id="CAA0394314.1"/>
    </source>
</evidence>
<dbReference type="EMBL" id="CACRSJ010000109">
    <property type="protein sequence ID" value="VYS62112.1"/>
    <property type="molecule type" value="Genomic_DNA"/>
</dbReference>
<accession>A0A5S9XRF7</accession>
<reference evidence="3 4" key="1">
    <citation type="submission" date="2019-11" db="EMBL/GenBank/DDBJ databases">
        <authorList>
            <person name="Jiao W.-B."/>
            <person name="Schneeberger K."/>
        </authorList>
    </citation>
    <scope>NUCLEOTIDE SEQUENCE [LARGE SCALE GENOMIC DNA]</scope>
    <source>
        <strain evidence="4">cv. An-1</strain>
        <strain evidence="5">cv. C24</strain>
    </source>
</reference>
<gene>
    <name evidence="3" type="ORF">AN1_LOCUS17539</name>
    <name evidence="2" type="ORF">C24_LOCUS17436</name>
</gene>
<evidence type="ECO:0000313" key="5">
    <source>
        <dbReference type="Proteomes" id="UP000434276"/>
    </source>
</evidence>
<dbReference type="AlphaFoldDB" id="A0A654FMM7"/>
<organism evidence="3 4">
    <name type="scientific">Arabidopsis thaliana</name>
    <name type="common">Mouse-ear cress</name>
    <dbReference type="NCBI Taxonomy" id="3702"/>
    <lineage>
        <taxon>Eukaryota</taxon>
        <taxon>Viridiplantae</taxon>
        <taxon>Streptophyta</taxon>
        <taxon>Embryophyta</taxon>
        <taxon>Tracheophyta</taxon>
        <taxon>Spermatophyta</taxon>
        <taxon>Magnoliopsida</taxon>
        <taxon>eudicotyledons</taxon>
        <taxon>Gunneridae</taxon>
        <taxon>Pentapetalae</taxon>
        <taxon>rosids</taxon>
        <taxon>malvids</taxon>
        <taxon>Brassicales</taxon>
        <taxon>Brassicaceae</taxon>
        <taxon>Camelineae</taxon>
        <taxon>Arabidopsis</taxon>
    </lineage>
</organism>
<evidence type="ECO:0000256" key="1">
    <source>
        <dbReference type="SAM" id="MobiDB-lite"/>
    </source>
</evidence>
<name>A0A654FMM7_ARATH</name>
<evidence type="ECO:0000313" key="3">
    <source>
        <dbReference type="EMBL" id="VYS62112.1"/>
    </source>
</evidence>
<protein>
    <submittedName>
        <fullName evidence="3">Uncharacterized protein</fullName>
    </submittedName>
</protein>
<dbReference type="Proteomes" id="UP000426265">
    <property type="component" value="Unassembled WGS sequence"/>
</dbReference>
<evidence type="ECO:0000313" key="4">
    <source>
        <dbReference type="Proteomes" id="UP000426265"/>
    </source>
</evidence>
<accession>A0A654FMM7</accession>
<feature type="region of interest" description="Disordered" evidence="1">
    <location>
        <begin position="33"/>
        <end position="58"/>
    </location>
</feature>
<dbReference type="Proteomes" id="UP000434276">
    <property type="component" value="Unassembled WGS sequence"/>
</dbReference>
<proteinExistence type="predicted"/>
<sequence>MVVVRLREVKGVDGGVLEDEFWVFRLEDYPNEEDCHQDDDDEADDCSTDSTGGSASSTATTVVSALFGRHWYYETNLFQYFAIMLRRVMDGEDV</sequence>
<feature type="compositionally biased region" description="Low complexity" evidence="1">
    <location>
        <begin position="48"/>
        <end position="58"/>
    </location>
</feature>